<evidence type="ECO:0000313" key="2">
    <source>
        <dbReference type="EMBL" id="MDU8689458.1"/>
    </source>
</evidence>
<evidence type="ECO:0000313" key="3">
    <source>
        <dbReference type="EMBL" id="MEJ5196097.1"/>
    </source>
</evidence>
<keyword evidence="4" id="KW-1185">Reference proteome</keyword>
<reference evidence="2 4" key="1">
    <citation type="submission" date="2023-10" db="EMBL/GenBank/DDBJ databases">
        <title>Host Genetic Regulation of Human Gut Microbial Structural Variation.</title>
        <authorList>
            <person name="Harmsen H.J.M."/>
        </authorList>
    </citation>
    <scope>NUCLEOTIDE SEQUENCE [LARGE SCALE GENOMIC DNA]</scope>
    <source>
        <strain evidence="2 4">HTF-F</strain>
    </source>
</reference>
<keyword evidence="1" id="KW-0812">Transmembrane</keyword>
<dbReference type="AlphaFoldDB" id="A0AB35Y657"/>
<gene>
    <name evidence="2" type="ORF">RX402_12035</name>
    <name evidence="3" type="ORF">WF834_07885</name>
</gene>
<comment type="caution">
    <text evidence="3">The sequence shown here is derived from an EMBL/GenBank/DDBJ whole genome shotgun (WGS) entry which is preliminary data.</text>
</comment>
<accession>A0AB35Y657</accession>
<reference evidence="3" key="2">
    <citation type="submission" date="2024-03" db="EMBL/GenBank/DDBJ databases">
        <authorList>
            <person name="Plomp N."/>
            <person name="Harmsen H.J."/>
        </authorList>
    </citation>
    <scope>NUCLEOTIDE SEQUENCE</scope>
    <source>
        <strain evidence="3">HTF-128</strain>
    </source>
</reference>
<dbReference type="RefSeq" id="WP_256469117.1">
    <property type="nucleotide sequence ID" value="NZ_CP094473.1"/>
</dbReference>
<dbReference type="Proteomes" id="UP001373196">
    <property type="component" value="Unassembled WGS sequence"/>
</dbReference>
<evidence type="ECO:0000256" key="1">
    <source>
        <dbReference type="SAM" id="Phobius"/>
    </source>
</evidence>
<keyword evidence="1" id="KW-0472">Membrane</keyword>
<organism evidence="3 5">
    <name type="scientific">Faecalibacterium wellingii</name>
    <dbReference type="NCBI Taxonomy" id="2929491"/>
    <lineage>
        <taxon>Bacteria</taxon>
        <taxon>Bacillati</taxon>
        <taxon>Bacillota</taxon>
        <taxon>Clostridia</taxon>
        <taxon>Eubacteriales</taxon>
        <taxon>Oscillospiraceae</taxon>
        <taxon>Faecalibacterium</taxon>
    </lineage>
</organism>
<feature type="transmembrane region" description="Helical" evidence="1">
    <location>
        <begin position="6"/>
        <end position="25"/>
    </location>
</feature>
<protein>
    <submittedName>
        <fullName evidence="3">Uncharacterized protein</fullName>
    </submittedName>
</protein>
<name>A0AB35Y657_9FIRM</name>
<keyword evidence="1" id="KW-1133">Transmembrane helix</keyword>
<dbReference type="EMBL" id="JBBFGL010000006">
    <property type="protein sequence ID" value="MEJ5196097.1"/>
    <property type="molecule type" value="Genomic_DNA"/>
</dbReference>
<dbReference type="Proteomes" id="UP001263246">
    <property type="component" value="Unassembled WGS sequence"/>
</dbReference>
<proteinExistence type="predicted"/>
<evidence type="ECO:0000313" key="4">
    <source>
        <dbReference type="Proteomes" id="UP001263246"/>
    </source>
</evidence>
<dbReference type="EMBL" id="JAWHPR010000007">
    <property type="protein sequence ID" value="MDU8689458.1"/>
    <property type="molecule type" value="Genomic_DNA"/>
</dbReference>
<sequence length="41" mass="4947">MSISEILMLLTLIVTIVHVTFEITWKLEQREKHHDNDKKKK</sequence>
<evidence type="ECO:0000313" key="5">
    <source>
        <dbReference type="Proteomes" id="UP001373196"/>
    </source>
</evidence>